<evidence type="ECO:0000256" key="6">
    <source>
        <dbReference type="RuleBase" id="RU362079"/>
    </source>
</evidence>
<protein>
    <recommendedName>
        <fullName evidence="6">7,8-dihydroneopterin aldolase</fullName>
        <ecNumber evidence="6">4.1.2.25</ecNumber>
    </recommendedName>
</protein>
<dbReference type="CDD" id="cd00534">
    <property type="entry name" value="DHNA_DHNTPE"/>
    <property type="match status" value="1"/>
</dbReference>
<comment type="similarity">
    <text evidence="3 6">Belongs to the DHNA family.</text>
</comment>
<comment type="pathway">
    <text evidence="2 6">Cofactor biosynthesis; tetrahydrofolate biosynthesis; 2-amino-4-hydroxy-6-hydroxymethyl-7,8-dihydropteridine diphosphate from 7,8-dihydroneopterin triphosphate: step 3/4.</text>
</comment>
<comment type="caution">
    <text evidence="8">The sequence shown here is derived from an EMBL/GenBank/DDBJ whole genome shotgun (WGS) entry which is preliminary data.</text>
</comment>
<dbReference type="EMBL" id="JAUSTT010000029">
    <property type="protein sequence ID" value="MDQ0177881.1"/>
    <property type="molecule type" value="Genomic_DNA"/>
</dbReference>
<dbReference type="NCBIfam" id="TIGR00525">
    <property type="entry name" value="folB"/>
    <property type="match status" value="1"/>
</dbReference>
<dbReference type="Gene3D" id="3.30.1130.10">
    <property type="match status" value="1"/>
</dbReference>
<sequence length="122" mass="13755">MDKIFLNEMEFYGYHGVLTGEKQIGQRFRATVVMSVDLKQAGQTDDLQETINYAEVYQLCKKIVEGSGYNLIEALAEHIASEILTQYSKVQEVNVTVTKPDPPIPGHYQSVAVEITRSRTND</sequence>
<dbReference type="Proteomes" id="UP001223586">
    <property type="component" value="Unassembled WGS sequence"/>
</dbReference>
<reference evidence="8 9" key="1">
    <citation type="submission" date="2023-07" db="EMBL/GenBank/DDBJ databases">
        <title>Genomic Encyclopedia of Type Strains, Phase IV (KMG-IV): sequencing the most valuable type-strain genomes for metagenomic binning, comparative biology and taxonomic classification.</title>
        <authorList>
            <person name="Goeker M."/>
        </authorList>
    </citation>
    <scope>NUCLEOTIDE SEQUENCE [LARGE SCALE GENOMIC DNA]</scope>
    <source>
        <strain evidence="8 9">DSM 23837</strain>
    </source>
</reference>
<comment type="catalytic activity">
    <reaction evidence="1 6">
        <text>7,8-dihydroneopterin = 6-hydroxymethyl-7,8-dihydropterin + glycolaldehyde</text>
        <dbReference type="Rhea" id="RHEA:10540"/>
        <dbReference type="ChEBI" id="CHEBI:17001"/>
        <dbReference type="ChEBI" id="CHEBI:17071"/>
        <dbReference type="ChEBI" id="CHEBI:44841"/>
        <dbReference type="EC" id="4.1.2.25"/>
    </reaction>
</comment>
<dbReference type="InterPro" id="IPR006157">
    <property type="entry name" value="FolB_dom"/>
</dbReference>
<evidence type="ECO:0000313" key="8">
    <source>
        <dbReference type="EMBL" id="MDQ0177881.1"/>
    </source>
</evidence>
<gene>
    <name evidence="8" type="ORF">J2S08_003772</name>
</gene>
<dbReference type="SUPFAM" id="SSF55620">
    <property type="entry name" value="Tetrahydrobiopterin biosynthesis enzymes-like"/>
    <property type="match status" value="1"/>
</dbReference>
<dbReference type="GO" id="GO:0004150">
    <property type="term" value="F:dihydroneopterin aldolase activity"/>
    <property type="evidence" value="ECO:0007669"/>
    <property type="project" value="UniProtKB-EC"/>
</dbReference>
<evidence type="ECO:0000256" key="5">
    <source>
        <dbReference type="ARBA" id="ARBA00023239"/>
    </source>
</evidence>
<accession>A0ABT9WX55</accession>
<dbReference type="InterPro" id="IPR043133">
    <property type="entry name" value="GTP-CH-I_C/QueF"/>
</dbReference>
<evidence type="ECO:0000256" key="3">
    <source>
        <dbReference type="ARBA" id="ARBA00005708"/>
    </source>
</evidence>
<name>A0ABT9WX55_9BACI</name>
<dbReference type="NCBIfam" id="TIGR00526">
    <property type="entry name" value="folB_dom"/>
    <property type="match status" value="1"/>
</dbReference>
<proteinExistence type="inferred from homology"/>
<dbReference type="PANTHER" id="PTHR42844:SF1">
    <property type="entry name" value="DIHYDRONEOPTERIN ALDOLASE 1-RELATED"/>
    <property type="match status" value="1"/>
</dbReference>
<dbReference type="RefSeq" id="WP_307232250.1">
    <property type="nucleotide sequence ID" value="NZ_JAUSTT010000029.1"/>
</dbReference>
<evidence type="ECO:0000256" key="1">
    <source>
        <dbReference type="ARBA" id="ARBA00001353"/>
    </source>
</evidence>
<dbReference type="PANTHER" id="PTHR42844">
    <property type="entry name" value="DIHYDRONEOPTERIN ALDOLASE 1-RELATED"/>
    <property type="match status" value="1"/>
</dbReference>
<organism evidence="8 9">
    <name type="scientific">Bacillus chungangensis</name>
    <dbReference type="NCBI Taxonomy" id="587633"/>
    <lineage>
        <taxon>Bacteria</taxon>
        <taxon>Bacillati</taxon>
        <taxon>Bacillota</taxon>
        <taxon>Bacilli</taxon>
        <taxon>Bacillales</taxon>
        <taxon>Bacillaceae</taxon>
        <taxon>Bacillus</taxon>
    </lineage>
</organism>
<keyword evidence="5 6" id="KW-0456">Lyase</keyword>
<keyword evidence="4 6" id="KW-0289">Folate biosynthesis</keyword>
<dbReference type="EC" id="4.1.2.25" evidence="6"/>
<dbReference type="Pfam" id="PF02152">
    <property type="entry name" value="FolB"/>
    <property type="match status" value="1"/>
</dbReference>
<dbReference type="SMART" id="SM00905">
    <property type="entry name" value="FolB"/>
    <property type="match status" value="1"/>
</dbReference>
<dbReference type="InterPro" id="IPR006156">
    <property type="entry name" value="Dihydroneopterin_aldolase"/>
</dbReference>
<evidence type="ECO:0000259" key="7">
    <source>
        <dbReference type="SMART" id="SM00905"/>
    </source>
</evidence>
<evidence type="ECO:0000313" key="9">
    <source>
        <dbReference type="Proteomes" id="UP001223586"/>
    </source>
</evidence>
<feature type="domain" description="Dihydroneopterin aldolase/epimerase" evidence="7">
    <location>
        <begin position="4"/>
        <end position="117"/>
    </location>
</feature>
<keyword evidence="9" id="KW-1185">Reference proteome</keyword>
<comment type="function">
    <text evidence="6">Catalyzes the conversion of 7,8-dihydroneopterin to 6-hydroxymethyl-7,8-dihydropterin.</text>
</comment>
<evidence type="ECO:0000256" key="2">
    <source>
        <dbReference type="ARBA" id="ARBA00005013"/>
    </source>
</evidence>
<evidence type="ECO:0000256" key="4">
    <source>
        <dbReference type="ARBA" id="ARBA00022909"/>
    </source>
</evidence>